<reference evidence="7" key="4">
    <citation type="submission" date="2025-08" db="UniProtKB">
        <authorList>
            <consortium name="Ensembl"/>
        </authorList>
    </citation>
    <scope>IDENTIFICATION</scope>
</reference>
<dbReference type="GO" id="GO:0005524">
    <property type="term" value="F:ATP binding"/>
    <property type="evidence" value="ECO:0007669"/>
    <property type="project" value="UniProtKB-KW"/>
</dbReference>
<dbReference type="FunFam" id="3.30.200.20:FF:000114">
    <property type="entry name" value="serine/threonine-protein kinase OSR1 isoform X1"/>
    <property type="match status" value="1"/>
</dbReference>
<sequence length="273" mass="29988">MSWHLPPSLPPSPTCLPPHSTTRRCSRSAGSGLLFILRPLLLYHRWPYLQPLPPRNTVIPSPPPSLLSNPTFLFDRAHGHLPPPPHPRLGVRLRHCQAPQDATPCEGHCVSACCCCLSYPAPGSGATALVQAAFCKPKKERVAIKRINLEKCTTSLDELLKEIQAMSQCSHPNVVTYFTSFVVKDELGIISNEEHKTGVLDESVIATVLRDVLEGLDYLHRNGQIHRDVKAGNILFGDDGSIQIAGICCVSFYRSVINVTLEAGNNRLIVLLL</sequence>
<dbReference type="Gene3D" id="1.10.510.10">
    <property type="entry name" value="Transferase(Phosphotransferase) domain 1"/>
    <property type="match status" value="1"/>
</dbReference>
<reference evidence="8" key="3">
    <citation type="journal article" date="2014" name="Nature">
        <title>Elephant shark genome provides unique insights into gnathostome evolution.</title>
        <authorList>
            <consortium name="International Elephant Shark Genome Sequencing Consortium"/>
            <person name="Venkatesh B."/>
            <person name="Lee A.P."/>
            <person name="Ravi V."/>
            <person name="Maurya A.K."/>
            <person name="Lian M.M."/>
            <person name="Swann J.B."/>
            <person name="Ohta Y."/>
            <person name="Flajnik M.F."/>
            <person name="Sutoh Y."/>
            <person name="Kasahara M."/>
            <person name="Hoon S."/>
            <person name="Gangu V."/>
            <person name="Roy S.W."/>
            <person name="Irimia M."/>
            <person name="Korzh V."/>
            <person name="Kondrychyn I."/>
            <person name="Lim Z.W."/>
            <person name="Tay B.H."/>
            <person name="Tohari S."/>
            <person name="Kong K.W."/>
            <person name="Ho S."/>
            <person name="Lorente-Galdos B."/>
            <person name="Quilez J."/>
            <person name="Marques-Bonet T."/>
            <person name="Raney B.J."/>
            <person name="Ingham P.W."/>
            <person name="Tay A."/>
            <person name="Hillier L.W."/>
            <person name="Minx P."/>
            <person name="Boehm T."/>
            <person name="Wilson R.K."/>
            <person name="Brenner S."/>
            <person name="Warren W.C."/>
        </authorList>
    </citation>
    <scope>NUCLEOTIDE SEQUENCE [LARGE SCALE GENOMIC DNA]</scope>
</reference>
<keyword evidence="4" id="KW-0808">Transferase</keyword>
<keyword evidence="5" id="KW-0067">ATP-binding</keyword>
<evidence type="ECO:0000256" key="3">
    <source>
        <dbReference type="ARBA" id="ARBA00022741"/>
    </source>
</evidence>
<dbReference type="GO" id="GO:0005829">
    <property type="term" value="C:cytosol"/>
    <property type="evidence" value="ECO:0007669"/>
    <property type="project" value="TreeGrafter"/>
</dbReference>
<reference evidence="8" key="2">
    <citation type="journal article" date="2007" name="PLoS Biol.">
        <title>Survey sequencing and comparative analysis of the elephant shark (Callorhinchus milii) genome.</title>
        <authorList>
            <person name="Venkatesh B."/>
            <person name="Kirkness E.F."/>
            <person name="Loh Y.H."/>
            <person name="Halpern A.L."/>
            <person name="Lee A.P."/>
            <person name="Johnson J."/>
            <person name="Dandona N."/>
            <person name="Viswanathan L.D."/>
            <person name="Tay A."/>
            <person name="Venter J.C."/>
            <person name="Strausberg R.L."/>
            <person name="Brenner S."/>
        </authorList>
    </citation>
    <scope>NUCLEOTIDE SEQUENCE [LARGE SCALE GENOMIC DNA]</scope>
</reference>
<evidence type="ECO:0000313" key="8">
    <source>
        <dbReference type="Proteomes" id="UP000314986"/>
    </source>
</evidence>
<evidence type="ECO:0000313" key="7">
    <source>
        <dbReference type="Ensembl" id="ENSCMIP00000014831.1"/>
    </source>
</evidence>
<dbReference type="InterPro" id="IPR011009">
    <property type="entry name" value="Kinase-like_dom_sf"/>
</dbReference>
<dbReference type="GO" id="GO:0010820">
    <property type="term" value="P:positive regulation of T cell chemotaxis"/>
    <property type="evidence" value="ECO:0007669"/>
    <property type="project" value="TreeGrafter"/>
</dbReference>
<dbReference type="PANTHER" id="PTHR48012:SF14">
    <property type="entry name" value="STE20_SPS1-RELATED PROLINE-ALANINE-RICH PROTEIN KINASE"/>
    <property type="match status" value="1"/>
</dbReference>
<organism evidence="7 8">
    <name type="scientific">Callorhinchus milii</name>
    <name type="common">Ghost shark</name>
    <dbReference type="NCBI Taxonomy" id="7868"/>
    <lineage>
        <taxon>Eukaryota</taxon>
        <taxon>Metazoa</taxon>
        <taxon>Chordata</taxon>
        <taxon>Craniata</taxon>
        <taxon>Vertebrata</taxon>
        <taxon>Chondrichthyes</taxon>
        <taxon>Holocephali</taxon>
        <taxon>Chimaeriformes</taxon>
        <taxon>Callorhinchidae</taxon>
        <taxon>Callorhinchus</taxon>
    </lineage>
</organism>
<dbReference type="GO" id="GO:0035556">
    <property type="term" value="P:intracellular signal transduction"/>
    <property type="evidence" value="ECO:0007669"/>
    <property type="project" value="TreeGrafter"/>
</dbReference>
<dbReference type="SMART" id="SM00220">
    <property type="entry name" value="S_TKc"/>
    <property type="match status" value="1"/>
</dbReference>
<comment type="similarity">
    <text evidence="1">Belongs to the protein kinase superfamily. STE Ser/Thr protein kinase family. STE20 subfamily.</text>
</comment>
<dbReference type="GO" id="GO:0004674">
    <property type="term" value="F:protein serine/threonine kinase activity"/>
    <property type="evidence" value="ECO:0007669"/>
    <property type="project" value="UniProtKB-KW"/>
</dbReference>
<keyword evidence="8" id="KW-1185">Reference proteome</keyword>
<evidence type="ECO:0000256" key="2">
    <source>
        <dbReference type="ARBA" id="ARBA00022527"/>
    </source>
</evidence>
<keyword evidence="4" id="KW-0418">Kinase</keyword>
<dbReference type="Ensembl" id="ENSCMIT00000015144.1">
    <property type="protein sequence ID" value="ENSCMIP00000014831.1"/>
    <property type="gene ID" value="ENSCMIG00000007286.1"/>
</dbReference>
<accession>A0A4W3HFW3</accession>
<dbReference type="InParanoid" id="A0A4W3HFW3"/>
<evidence type="ECO:0000256" key="4">
    <source>
        <dbReference type="ARBA" id="ARBA00022777"/>
    </source>
</evidence>
<keyword evidence="3" id="KW-0547">Nucleotide-binding</keyword>
<dbReference type="PANTHER" id="PTHR48012">
    <property type="entry name" value="STERILE20-LIKE KINASE, ISOFORM B-RELATED"/>
    <property type="match status" value="1"/>
</dbReference>
<evidence type="ECO:0000259" key="6">
    <source>
        <dbReference type="PROSITE" id="PS50011"/>
    </source>
</evidence>
<dbReference type="SUPFAM" id="SSF56112">
    <property type="entry name" value="Protein kinase-like (PK-like)"/>
    <property type="match status" value="1"/>
</dbReference>
<dbReference type="InterPro" id="IPR050629">
    <property type="entry name" value="STE20/SPS1-PAK"/>
</dbReference>
<dbReference type="STRING" id="7868.ENSCMIP00000014831"/>
<dbReference type="PROSITE" id="PS50011">
    <property type="entry name" value="PROTEIN_KINASE_DOM"/>
    <property type="match status" value="1"/>
</dbReference>
<evidence type="ECO:0000256" key="1">
    <source>
        <dbReference type="ARBA" id="ARBA00008874"/>
    </source>
</evidence>
<reference evidence="8" key="1">
    <citation type="journal article" date="2006" name="Science">
        <title>Ancient noncoding elements conserved in the human genome.</title>
        <authorList>
            <person name="Venkatesh B."/>
            <person name="Kirkness E.F."/>
            <person name="Loh Y.H."/>
            <person name="Halpern A.L."/>
            <person name="Lee A.P."/>
            <person name="Johnson J."/>
            <person name="Dandona N."/>
            <person name="Viswanathan L.D."/>
            <person name="Tay A."/>
            <person name="Venter J.C."/>
            <person name="Strausberg R.L."/>
            <person name="Brenner S."/>
        </authorList>
    </citation>
    <scope>NUCLEOTIDE SEQUENCE [LARGE SCALE GENOMIC DNA]</scope>
</reference>
<dbReference type="Proteomes" id="UP000314986">
    <property type="component" value="Unassembled WGS sequence"/>
</dbReference>
<reference evidence="7" key="5">
    <citation type="submission" date="2025-09" db="UniProtKB">
        <authorList>
            <consortium name="Ensembl"/>
        </authorList>
    </citation>
    <scope>IDENTIFICATION</scope>
</reference>
<feature type="domain" description="Protein kinase" evidence="6">
    <location>
        <begin position="116"/>
        <end position="273"/>
    </location>
</feature>
<keyword evidence="2" id="KW-0723">Serine/threonine-protein kinase</keyword>
<evidence type="ECO:0000256" key="5">
    <source>
        <dbReference type="ARBA" id="ARBA00022840"/>
    </source>
</evidence>
<dbReference type="Gene3D" id="3.30.200.20">
    <property type="entry name" value="Phosphorylase Kinase, domain 1"/>
    <property type="match status" value="1"/>
</dbReference>
<dbReference type="GeneTree" id="ENSGT00940000154621"/>
<dbReference type="Pfam" id="PF00069">
    <property type="entry name" value="Pkinase"/>
    <property type="match status" value="1"/>
</dbReference>
<dbReference type="InterPro" id="IPR000719">
    <property type="entry name" value="Prot_kinase_dom"/>
</dbReference>
<proteinExistence type="inferred from homology"/>
<name>A0A4W3HFW3_CALMI</name>
<protein>
    <recommendedName>
        <fullName evidence="6">Protein kinase domain-containing protein</fullName>
    </recommendedName>
</protein>
<dbReference type="AlphaFoldDB" id="A0A4W3HFW3"/>